<dbReference type="PROSITE" id="PS51898">
    <property type="entry name" value="TYR_RECOMBINASE"/>
    <property type="match status" value="1"/>
</dbReference>
<sequence length="114" mass="12976">MGEAIGGLIFRQRKGKSRLTLQCPPALLALLKTHKKAQVAERLKAGDQWMDHDLVFTTKQGSPIERTKDWKQWKAILRQAGVRDVRVHDARHTAATLLIEQGVQWCRRSWAIPG</sequence>
<dbReference type="InterPro" id="IPR013762">
    <property type="entry name" value="Integrase-like_cat_sf"/>
</dbReference>
<evidence type="ECO:0000256" key="1">
    <source>
        <dbReference type="ARBA" id="ARBA00023172"/>
    </source>
</evidence>
<dbReference type="InterPro" id="IPR011010">
    <property type="entry name" value="DNA_brk_join_enz"/>
</dbReference>
<dbReference type="GO" id="GO:0006310">
    <property type="term" value="P:DNA recombination"/>
    <property type="evidence" value="ECO:0007669"/>
    <property type="project" value="UniProtKB-KW"/>
</dbReference>
<evidence type="ECO:0000313" key="3">
    <source>
        <dbReference type="EMBL" id="SEL45264.1"/>
    </source>
</evidence>
<dbReference type="Proteomes" id="UP000198953">
    <property type="component" value="Unassembled WGS sequence"/>
</dbReference>
<gene>
    <name evidence="3" type="ORF">SAMN05660976_02487</name>
</gene>
<keyword evidence="4" id="KW-1185">Reference proteome</keyword>
<dbReference type="AlphaFoldDB" id="A0A1H7QC80"/>
<reference evidence="3 4" key="1">
    <citation type="submission" date="2016-10" db="EMBL/GenBank/DDBJ databases">
        <authorList>
            <person name="de Groot N.N."/>
        </authorList>
    </citation>
    <scope>NUCLEOTIDE SEQUENCE [LARGE SCALE GENOMIC DNA]</scope>
    <source>
        <strain evidence="3 4">DSM 43357</strain>
    </source>
</reference>
<dbReference type="Pfam" id="PF00589">
    <property type="entry name" value="Phage_integrase"/>
    <property type="match status" value="1"/>
</dbReference>
<name>A0A1H7QC80_9ACTN</name>
<accession>A0A1H7QC80</accession>
<dbReference type="SUPFAM" id="SSF56349">
    <property type="entry name" value="DNA breaking-rejoining enzymes"/>
    <property type="match status" value="1"/>
</dbReference>
<dbReference type="GO" id="GO:0003677">
    <property type="term" value="F:DNA binding"/>
    <property type="evidence" value="ECO:0007669"/>
    <property type="project" value="InterPro"/>
</dbReference>
<organism evidence="3 4">
    <name type="scientific">Nonomuraea pusilla</name>
    <dbReference type="NCBI Taxonomy" id="46177"/>
    <lineage>
        <taxon>Bacteria</taxon>
        <taxon>Bacillati</taxon>
        <taxon>Actinomycetota</taxon>
        <taxon>Actinomycetes</taxon>
        <taxon>Streptosporangiales</taxon>
        <taxon>Streptosporangiaceae</taxon>
        <taxon>Nonomuraea</taxon>
    </lineage>
</organism>
<keyword evidence="1" id="KW-0233">DNA recombination</keyword>
<evidence type="ECO:0000259" key="2">
    <source>
        <dbReference type="PROSITE" id="PS51898"/>
    </source>
</evidence>
<proteinExistence type="predicted"/>
<dbReference type="RefSeq" id="WP_256256912.1">
    <property type="nucleotide sequence ID" value="NZ_FOBF01000005.1"/>
</dbReference>
<protein>
    <submittedName>
        <fullName evidence="3">Phage integrase family protein</fullName>
    </submittedName>
</protein>
<dbReference type="EMBL" id="FOBF01000005">
    <property type="protein sequence ID" value="SEL45264.1"/>
    <property type="molecule type" value="Genomic_DNA"/>
</dbReference>
<feature type="domain" description="Tyr recombinase" evidence="2">
    <location>
        <begin position="1"/>
        <end position="114"/>
    </location>
</feature>
<dbReference type="Gene3D" id="1.10.443.10">
    <property type="entry name" value="Intergrase catalytic core"/>
    <property type="match status" value="1"/>
</dbReference>
<evidence type="ECO:0000313" key="4">
    <source>
        <dbReference type="Proteomes" id="UP000198953"/>
    </source>
</evidence>
<dbReference type="InterPro" id="IPR002104">
    <property type="entry name" value="Integrase_catalytic"/>
</dbReference>
<dbReference type="GO" id="GO:0015074">
    <property type="term" value="P:DNA integration"/>
    <property type="evidence" value="ECO:0007669"/>
    <property type="project" value="InterPro"/>
</dbReference>
<dbReference type="STRING" id="46177.SAMN05660976_02487"/>